<dbReference type="AlphaFoldDB" id="A0A1I2UJN6"/>
<protein>
    <submittedName>
        <fullName evidence="1">Uncharacterized protein</fullName>
    </submittedName>
</protein>
<keyword evidence="2" id="KW-1185">Reference proteome</keyword>
<proteinExistence type="predicted"/>
<evidence type="ECO:0000313" key="1">
    <source>
        <dbReference type="EMBL" id="SFG74951.1"/>
    </source>
</evidence>
<gene>
    <name evidence="1" type="ORF">SAMN05660282_01817</name>
</gene>
<name>A0A1I2UJN6_9CORY</name>
<dbReference type="EMBL" id="FOPJ01000013">
    <property type="protein sequence ID" value="SFG74951.1"/>
    <property type="molecule type" value="Genomic_DNA"/>
</dbReference>
<accession>A0A1I2UJN6</accession>
<organism evidence="1 2">
    <name type="scientific">Corynebacterium spheniscorum</name>
    <dbReference type="NCBI Taxonomy" id="185761"/>
    <lineage>
        <taxon>Bacteria</taxon>
        <taxon>Bacillati</taxon>
        <taxon>Actinomycetota</taxon>
        <taxon>Actinomycetes</taxon>
        <taxon>Mycobacteriales</taxon>
        <taxon>Corynebacteriaceae</taxon>
        <taxon>Corynebacterium</taxon>
    </lineage>
</organism>
<reference evidence="1 2" key="1">
    <citation type="submission" date="2016-10" db="EMBL/GenBank/DDBJ databases">
        <authorList>
            <person name="de Groot N.N."/>
        </authorList>
    </citation>
    <scope>NUCLEOTIDE SEQUENCE [LARGE SCALE GENOMIC DNA]</scope>
    <source>
        <strain>J11</strain>
        <strain evidence="2">PG 39</strain>
    </source>
</reference>
<dbReference type="Proteomes" id="UP000199065">
    <property type="component" value="Unassembled WGS sequence"/>
</dbReference>
<evidence type="ECO:0000313" key="2">
    <source>
        <dbReference type="Proteomes" id="UP000199065"/>
    </source>
</evidence>
<sequence>MGIKHLKTKSFPVVMDIEIHASADHSPYGRCQYTPNGLNSQLTGVRDRARLAAPRAYGSEYDLSDSQARR</sequence>